<evidence type="ECO:0000313" key="2">
    <source>
        <dbReference type="Proteomes" id="UP000185829"/>
    </source>
</evidence>
<comment type="caution">
    <text evidence="1">The sequence shown here is derived from an EMBL/GenBank/DDBJ whole genome shotgun (WGS) entry which is preliminary data.</text>
</comment>
<proteinExistence type="predicted"/>
<dbReference type="Pfam" id="PF14305">
    <property type="entry name" value="ATPgrasp_TupA"/>
    <property type="match status" value="1"/>
</dbReference>
<gene>
    <name evidence="1" type="ORF">SAMN05878482_101675</name>
</gene>
<dbReference type="RefSeq" id="WP_076365071.1">
    <property type="nucleotide sequence ID" value="NZ_FTMX01000001.1"/>
</dbReference>
<sequence>MIFQIKSTLRKISNRNKSIKKLYLSANKIKVRAVSKISDERFAKMKYKENTGKKLNLENPVLFNEKLWWLKINNRDPLLTICSDKYKVREYIKKCGLEQILTNIYGVYNNADEIKFEELPDKVFIKCNHGSGTNIIYDRNTFFDEEKFKRNFNYALKQNYYLQSREWNYKNIKPKLIVEEVLESEDNSSLIDYRFLCFKGKVKLIFVDIDTTNPDGSHSADARRNIYDTNFNHLNVKVGREHFDQSLVSKPQNLDKMIEYAEILSKPFPHCRVDLYNIKGKIYFGEITFYHGGGSQNITPLEWDKKMGSWIDIESETVVKK</sequence>
<evidence type="ECO:0000313" key="1">
    <source>
        <dbReference type="EMBL" id="SIQ22119.1"/>
    </source>
</evidence>
<reference evidence="1 2" key="1">
    <citation type="submission" date="2017-01" db="EMBL/GenBank/DDBJ databases">
        <authorList>
            <person name="Varghese N."/>
            <person name="Submissions S."/>
        </authorList>
    </citation>
    <scope>NUCLEOTIDE SEQUENCE [LARGE SCALE GENOMIC DNA]</scope>
    <source>
        <strain evidence="1 2">RUG2-6</strain>
    </source>
</reference>
<name>A0A9X8R3G0_9BACI</name>
<protein>
    <submittedName>
        <fullName evidence="1">TupA-like ATPgrasp</fullName>
    </submittedName>
</protein>
<dbReference type="Proteomes" id="UP000185829">
    <property type="component" value="Unassembled WGS sequence"/>
</dbReference>
<dbReference type="EMBL" id="FTMX01000001">
    <property type="protein sequence ID" value="SIQ22119.1"/>
    <property type="molecule type" value="Genomic_DNA"/>
</dbReference>
<organism evidence="1 2">
    <name type="scientific">Peribacillus simplex</name>
    <dbReference type="NCBI Taxonomy" id="1478"/>
    <lineage>
        <taxon>Bacteria</taxon>
        <taxon>Bacillati</taxon>
        <taxon>Bacillota</taxon>
        <taxon>Bacilli</taxon>
        <taxon>Bacillales</taxon>
        <taxon>Bacillaceae</taxon>
        <taxon>Peribacillus</taxon>
    </lineage>
</organism>
<accession>A0A9X8R3G0</accession>
<dbReference type="AlphaFoldDB" id="A0A9X8R3G0"/>
<dbReference type="InterPro" id="IPR029465">
    <property type="entry name" value="ATPgrasp_TupA"/>
</dbReference>
<dbReference type="SUPFAM" id="SSF56059">
    <property type="entry name" value="Glutathione synthetase ATP-binding domain-like"/>
    <property type="match status" value="1"/>
</dbReference>